<reference evidence="1" key="1">
    <citation type="journal article" date="2014" name="Int. J. Syst. Evol. Microbiol.">
        <title>Complete genome sequence of Corynebacterium casei LMG S-19264T (=DSM 44701T), isolated from a smear-ripened cheese.</title>
        <authorList>
            <consortium name="US DOE Joint Genome Institute (JGI-PGF)"/>
            <person name="Walter F."/>
            <person name="Albersmeier A."/>
            <person name="Kalinowski J."/>
            <person name="Ruckert C."/>
        </authorList>
    </citation>
    <scope>NUCLEOTIDE SEQUENCE</scope>
    <source>
        <strain evidence="1">CGMCC 1.3617</strain>
    </source>
</reference>
<dbReference type="RefSeq" id="WP_188968366.1">
    <property type="nucleotide sequence ID" value="NZ_BMKW01000007.1"/>
</dbReference>
<name>A0A917NRV2_9PROT</name>
<evidence type="ECO:0000313" key="1">
    <source>
        <dbReference type="EMBL" id="GGJ22673.1"/>
    </source>
</evidence>
<dbReference type="AlphaFoldDB" id="A0A917NRV2"/>
<gene>
    <name evidence="1" type="ORF">GCM10011320_32400</name>
</gene>
<organism evidence="1 2">
    <name type="scientific">Neoroseomonas lacus</name>
    <dbReference type="NCBI Taxonomy" id="287609"/>
    <lineage>
        <taxon>Bacteria</taxon>
        <taxon>Pseudomonadati</taxon>
        <taxon>Pseudomonadota</taxon>
        <taxon>Alphaproteobacteria</taxon>
        <taxon>Acetobacterales</taxon>
        <taxon>Acetobacteraceae</taxon>
        <taxon>Neoroseomonas</taxon>
    </lineage>
</organism>
<protein>
    <submittedName>
        <fullName evidence="1">Uncharacterized protein</fullName>
    </submittedName>
</protein>
<comment type="caution">
    <text evidence="1">The sequence shown here is derived from an EMBL/GenBank/DDBJ whole genome shotgun (WGS) entry which is preliminary data.</text>
</comment>
<evidence type="ECO:0000313" key="2">
    <source>
        <dbReference type="Proteomes" id="UP000661507"/>
    </source>
</evidence>
<accession>A0A917NRV2</accession>
<sequence length="209" mass="22480">MARTPNSPERDALRREVEGNVLAEVERAGLDGISVRGLARRFAGRGTSEKTVTRWIDVVLKSGRAGQHLALKARAAADTRAALPDPAASLADDVRAALPVLVSPSDIACHGGVIDAIGYIRHCIHVALRVIEHAQAPGGGVRMAKTMLAASEHLRRCLETSARISETMRNIGELEAFHKRIIEEIAKESPPTAERIMARLSILAQEHGA</sequence>
<proteinExistence type="predicted"/>
<reference evidence="1" key="2">
    <citation type="submission" date="2020-09" db="EMBL/GenBank/DDBJ databases">
        <authorList>
            <person name="Sun Q."/>
            <person name="Zhou Y."/>
        </authorList>
    </citation>
    <scope>NUCLEOTIDE SEQUENCE</scope>
    <source>
        <strain evidence="1">CGMCC 1.3617</strain>
    </source>
</reference>
<dbReference type="Proteomes" id="UP000661507">
    <property type="component" value="Unassembled WGS sequence"/>
</dbReference>
<dbReference type="EMBL" id="BMKW01000007">
    <property type="protein sequence ID" value="GGJ22673.1"/>
    <property type="molecule type" value="Genomic_DNA"/>
</dbReference>
<keyword evidence="2" id="KW-1185">Reference proteome</keyword>